<keyword evidence="2" id="KW-0479">Metal-binding</keyword>
<dbReference type="Pfam" id="PF22936">
    <property type="entry name" value="Pol_BBD"/>
    <property type="match status" value="1"/>
</dbReference>
<feature type="region of interest" description="Disordered" evidence="4">
    <location>
        <begin position="346"/>
        <end position="372"/>
    </location>
</feature>
<feature type="region of interest" description="Disordered" evidence="4">
    <location>
        <begin position="264"/>
        <end position="308"/>
    </location>
</feature>
<reference evidence="8" key="2">
    <citation type="submission" date="2025-08" db="UniProtKB">
        <authorList>
            <consortium name="RefSeq"/>
        </authorList>
    </citation>
    <scope>IDENTIFICATION</scope>
    <source>
        <tissue evidence="8">Leaf</tissue>
    </source>
</reference>
<gene>
    <name evidence="8" type="primary">LOC130510055</name>
</gene>
<keyword evidence="2" id="KW-0862">Zinc</keyword>
<dbReference type="KEGG" id="rsz:130510055"/>
<feature type="compositionally biased region" description="Basic and acidic residues" evidence="4">
    <location>
        <begin position="282"/>
        <end position="292"/>
    </location>
</feature>
<proteinExistence type="predicted"/>
<name>A0A9W3DEQ3_RAPSA</name>
<feature type="domain" description="Integrase catalytic" evidence="6">
    <location>
        <begin position="892"/>
        <end position="997"/>
    </location>
</feature>
<dbReference type="InterPro" id="IPR001584">
    <property type="entry name" value="Integrase_cat-core"/>
</dbReference>
<organism evidence="7 8">
    <name type="scientific">Raphanus sativus</name>
    <name type="common">Radish</name>
    <name type="synonym">Raphanus raphanistrum var. sativus</name>
    <dbReference type="NCBI Taxonomy" id="3726"/>
    <lineage>
        <taxon>Eukaryota</taxon>
        <taxon>Viridiplantae</taxon>
        <taxon>Streptophyta</taxon>
        <taxon>Embryophyta</taxon>
        <taxon>Tracheophyta</taxon>
        <taxon>Spermatophyta</taxon>
        <taxon>Magnoliopsida</taxon>
        <taxon>eudicotyledons</taxon>
        <taxon>Gunneridae</taxon>
        <taxon>Pentapetalae</taxon>
        <taxon>rosids</taxon>
        <taxon>malvids</taxon>
        <taxon>Brassicales</taxon>
        <taxon>Brassicaceae</taxon>
        <taxon>Brassiceae</taxon>
        <taxon>Raphanus</taxon>
    </lineage>
</organism>
<dbReference type="AlphaFoldDB" id="A0A9W3DEQ3"/>
<evidence type="ECO:0000256" key="3">
    <source>
        <dbReference type="SAM" id="Coils"/>
    </source>
</evidence>
<keyword evidence="3" id="KW-0175">Coiled coil</keyword>
<protein>
    <submittedName>
        <fullName evidence="8">Uncharacterized protein LOC130510055</fullName>
    </submittedName>
</protein>
<dbReference type="PANTHER" id="PTHR42648:SF21">
    <property type="entry name" value="CYSTEINE-RICH RLK (RECEPTOR-LIKE PROTEIN KINASE) 8"/>
    <property type="match status" value="1"/>
</dbReference>
<dbReference type="SUPFAM" id="SSF53098">
    <property type="entry name" value="Ribonuclease H-like"/>
    <property type="match status" value="1"/>
</dbReference>
<dbReference type="PANTHER" id="PTHR42648">
    <property type="entry name" value="TRANSPOSASE, PUTATIVE-RELATED"/>
    <property type="match status" value="1"/>
</dbReference>
<sequence length="997" mass="113295">MDSSKELIAVQRTFMLDENNFGHWKVRMKQRLKGIEEDVWTAVETGWSEPTVKTEGDEFIPKPKETWTDTDKLQSKHNSKAISEIFNAINPEQFKLVQGCVSAKDAWDTLVDYYEGTSTVKRTRLDHLAAQFENLRMSENESITVFSAKLSVIAHEATVLGKEYKDKKLVKKMIRCLPEKFANYKPLLKVGMNTDDMKFSQLVGILKAEEMDSGGEPTKKGKDIAFAAEKEEDKIKVLHDTLNQKLEDSMGLLARNFKKALRKIERGQGRSQGYQRTSDSNGEWKNDKERSGFRNTRGDGNQSTRKRELQCHECEGYGHIRSECPLAKRKELKCSECKGFGHVRSECPSTAKKGERSMLSFSDTESEGDDDDDRMMNLVAFIAEESDTKAGEESESDDEEIDPKVEYRKLYDNWVSMSNDNLKLLKEKAMLEAQVNILEMERSTETSKSVLLKEKGLAFPETVEEIKIKELESKVARLGEQLSLEEEKNRNLESNLSENHKRIRMLNTGTKELDKILGVGQSPSVSWGLGYCGKEMRKIQSPATTSTNSTVFVRSQEITARVPAKEQSTAIEKQTERSDLGNNRIFKRSCNSCGQQGHIAKFCYERYFNIRKAWKSGVSYPDPRRYGCVWVPKSVLYAKKNEEDFDDEFDVICDITQVKDDRSAGSMINVSNEVMNDTNLKCFMSRFEHKEETVNYLTSLVAYMSSEQSDLTPWYFDSGCSRHMTGTRQVLTSYTDISGGKVTFGDGAKGSVRGVGDVKDPDQPDLVNVFYVEGLKANLISISQLCDEGLKVWFSKTECQAIDDTGKVILEGIRSGNNCYMWRPSNTCLSATDSQLDLWHKRMGHMNVNGMQRIVKANVVRGVPKLEEASGSVCKACCQGKQIKVQHKQVKEITSKRVLELVHMDLMGPIQTESIGGRRYIFVLVDDFSRFTWVRFLREKSETLQSFKMLALQLSNEKGNIAQVRSDHGGEFENRAFEQFCLEQGIRRQFSAPRTPQ</sequence>
<evidence type="ECO:0000256" key="1">
    <source>
        <dbReference type="ARBA" id="ARBA00022670"/>
    </source>
</evidence>
<dbReference type="InterPro" id="IPR039537">
    <property type="entry name" value="Retrotran_Ty1/copia-like"/>
</dbReference>
<feature type="domain" description="CCHC-type" evidence="5">
    <location>
        <begin position="590"/>
        <end position="603"/>
    </location>
</feature>
<dbReference type="OrthoDB" id="1749378at2759"/>
<dbReference type="PROSITE" id="PS50994">
    <property type="entry name" value="INTEGRASE"/>
    <property type="match status" value="1"/>
</dbReference>
<dbReference type="SMART" id="SM00343">
    <property type="entry name" value="ZnF_C2HC"/>
    <property type="match status" value="3"/>
</dbReference>
<dbReference type="InterPro" id="IPR025724">
    <property type="entry name" value="GAG-pre-integrase_dom"/>
</dbReference>
<dbReference type="GO" id="GO:0003676">
    <property type="term" value="F:nucleic acid binding"/>
    <property type="evidence" value="ECO:0007669"/>
    <property type="project" value="InterPro"/>
</dbReference>
<dbReference type="GO" id="GO:0008270">
    <property type="term" value="F:zinc ion binding"/>
    <property type="evidence" value="ECO:0007669"/>
    <property type="project" value="UniProtKB-KW"/>
</dbReference>
<evidence type="ECO:0000313" key="7">
    <source>
        <dbReference type="Proteomes" id="UP000504610"/>
    </source>
</evidence>
<dbReference type="InterPro" id="IPR012337">
    <property type="entry name" value="RNaseH-like_sf"/>
</dbReference>
<dbReference type="GO" id="GO:0008233">
    <property type="term" value="F:peptidase activity"/>
    <property type="evidence" value="ECO:0007669"/>
    <property type="project" value="UniProtKB-KW"/>
</dbReference>
<evidence type="ECO:0000256" key="2">
    <source>
        <dbReference type="PROSITE-ProRule" id="PRU00047"/>
    </source>
</evidence>
<dbReference type="RefSeq" id="XP_056862382.1">
    <property type="nucleotide sequence ID" value="XM_057006402.1"/>
</dbReference>
<dbReference type="InterPro" id="IPR036875">
    <property type="entry name" value="Znf_CCHC_sf"/>
</dbReference>
<evidence type="ECO:0000256" key="4">
    <source>
        <dbReference type="SAM" id="MobiDB-lite"/>
    </source>
</evidence>
<dbReference type="GeneID" id="130510055"/>
<evidence type="ECO:0000259" key="5">
    <source>
        <dbReference type="PROSITE" id="PS50158"/>
    </source>
</evidence>
<dbReference type="Pfam" id="PF13976">
    <property type="entry name" value="gag_pre-integrs"/>
    <property type="match status" value="1"/>
</dbReference>
<dbReference type="GO" id="GO:0015074">
    <property type="term" value="P:DNA integration"/>
    <property type="evidence" value="ECO:0007669"/>
    <property type="project" value="InterPro"/>
</dbReference>
<dbReference type="Gene3D" id="3.30.420.10">
    <property type="entry name" value="Ribonuclease H-like superfamily/Ribonuclease H"/>
    <property type="match status" value="1"/>
</dbReference>
<dbReference type="InterPro" id="IPR001878">
    <property type="entry name" value="Znf_CCHC"/>
</dbReference>
<dbReference type="GO" id="GO:0006508">
    <property type="term" value="P:proteolysis"/>
    <property type="evidence" value="ECO:0007669"/>
    <property type="project" value="UniProtKB-KW"/>
</dbReference>
<feature type="coiled-coil region" evidence="3">
    <location>
        <begin position="468"/>
        <end position="495"/>
    </location>
</feature>
<dbReference type="Pfam" id="PF00665">
    <property type="entry name" value="rve"/>
    <property type="match status" value="1"/>
</dbReference>
<evidence type="ECO:0000313" key="8">
    <source>
        <dbReference type="RefSeq" id="XP_056862382.1"/>
    </source>
</evidence>
<dbReference type="Pfam" id="PF14223">
    <property type="entry name" value="Retrotran_gag_2"/>
    <property type="match status" value="1"/>
</dbReference>
<dbReference type="SUPFAM" id="SSF57756">
    <property type="entry name" value="Retrovirus zinc finger-like domains"/>
    <property type="match status" value="1"/>
</dbReference>
<evidence type="ECO:0000259" key="6">
    <source>
        <dbReference type="PROSITE" id="PS50994"/>
    </source>
</evidence>
<reference evidence="7" key="1">
    <citation type="journal article" date="2019" name="Database">
        <title>The radish genome database (RadishGD): an integrated information resource for radish genomics.</title>
        <authorList>
            <person name="Yu H.J."/>
            <person name="Baek S."/>
            <person name="Lee Y.J."/>
            <person name="Cho A."/>
            <person name="Mun J.H."/>
        </authorList>
    </citation>
    <scope>NUCLEOTIDE SEQUENCE [LARGE SCALE GENOMIC DNA]</scope>
    <source>
        <strain evidence="7">cv. WK10039</strain>
    </source>
</reference>
<dbReference type="Proteomes" id="UP000504610">
    <property type="component" value="Chromosome 3"/>
</dbReference>
<keyword evidence="1" id="KW-0378">Hydrolase</keyword>
<dbReference type="InterPro" id="IPR036397">
    <property type="entry name" value="RNaseH_sf"/>
</dbReference>
<accession>A0A9W3DEQ3</accession>
<keyword evidence="2" id="KW-0863">Zinc-finger</keyword>
<dbReference type="PROSITE" id="PS50158">
    <property type="entry name" value="ZF_CCHC"/>
    <property type="match status" value="1"/>
</dbReference>
<dbReference type="InterPro" id="IPR054722">
    <property type="entry name" value="PolX-like_BBD"/>
</dbReference>
<keyword evidence="1" id="KW-0645">Protease</keyword>
<keyword evidence="7" id="KW-1185">Reference proteome</keyword>
<dbReference type="Gene3D" id="4.10.60.10">
    <property type="entry name" value="Zinc finger, CCHC-type"/>
    <property type="match status" value="1"/>
</dbReference>
<feature type="compositionally biased region" description="Polar residues" evidence="4">
    <location>
        <begin position="269"/>
        <end position="281"/>
    </location>
</feature>